<evidence type="ECO:0000256" key="7">
    <source>
        <dbReference type="ARBA" id="ARBA00023194"/>
    </source>
</evidence>
<evidence type="ECO:0000256" key="1">
    <source>
        <dbReference type="ARBA" id="ARBA00001957"/>
    </source>
</evidence>
<dbReference type="FunFam" id="2.30.38.10:FF:000001">
    <property type="entry name" value="Non-ribosomal peptide synthetase PvdI"/>
    <property type="match status" value="1"/>
</dbReference>
<dbReference type="SUPFAM" id="SSF56801">
    <property type="entry name" value="Acetyl-CoA synthetase-like"/>
    <property type="match status" value="3"/>
</dbReference>
<dbReference type="GO" id="GO:0031177">
    <property type="term" value="F:phosphopantetheine binding"/>
    <property type="evidence" value="ECO:0007669"/>
    <property type="project" value="InterPro"/>
</dbReference>
<dbReference type="NCBIfam" id="NF003417">
    <property type="entry name" value="PRK04813.1"/>
    <property type="match status" value="3"/>
</dbReference>
<dbReference type="PANTHER" id="PTHR45527:SF1">
    <property type="entry name" value="FATTY ACID SYNTHASE"/>
    <property type="match status" value="1"/>
</dbReference>
<evidence type="ECO:0000313" key="10">
    <source>
        <dbReference type="EMBL" id="MBB3113402.1"/>
    </source>
</evidence>
<dbReference type="CDD" id="cd19531">
    <property type="entry name" value="LCL_NRPS-like"/>
    <property type="match status" value="2"/>
</dbReference>
<organism evidence="10 11">
    <name type="scientific">Paenibacillus phyllosphaerae</name>
    <dbReference type="NCBI Taxonomy" id="274593"/>
    <lineage>
        <taxon>Bacteria</taxon>
        <taxon>Bacillati</taxon>
        <taxon>Bacillota</taxon>
        <taxon>Bacilli</taxon>
        <taxon>Bacillales</taxon>
        <taxon>Paenibacillaceae</taxon>
        <taxon>Paenibacillus</taxon>
    </lineage>
</organism>
<keyword evidence="7" id="KW-0045">Antibiotic biosynthesis</keyword>
<dbReference type="Gene3D" id="1.10.1200.10">
    <property type="entry name" value="ACP-like"/>
    <property type="match status" value="3"/>
</dbReference>
<dbReference type="Gene3D" id="3.30.300.30">
    <property type="match status" value="3"/>
</dbReference>
<dbReference type="Gene3D" id="3.40.50.980">
    <property type="match status" value="6"/>
</dbReference>
<dbReference type="Gene3D" id="3.30.559.10">
    <property type="entry name" value="Chloramphenicol acetyltransferase-like domain"/>
    <property type="match status" value="2"/>
</dbReference>
<keyword evidence="11" id="KW-1185">Reference proteome</keyword>
<dbReference type="NCBIfam" id="TIGR01733">
    <property type="entry name" value="AA-adenyl-dom"/>
    <property type="match status" value="3"/>
</dbReference>
<protein>
    <submittedName>
        <fullName evidence="10">Amino acid adenylation domain-containing protein/thioester reductase-like protein</fullName>
    </submittedName>
</protein>
<dbReference type="SUPFAM" id="SSF51735">
    <property type="entry name" value="NAD(P)-binding Rossmann-fold domains"/>
    <property type="match status" value="1"/>
</dbReference>
<evidence type="ECO:0000256" key="5">
    <source>
        <dbReference type="ARBA" id="ARBA00022598"/>
    </source>
</evidence>
<evidence type="ECO:0000256" key="2">
    <source>
        <dbReference type="ARBA" id="ARBA00006432"/>
    </source>
</evidence>
<dbReference type="Pfam" id="PF00501">
    <property type="entry name" value="AMP-binding"/>
    <property type="match status" value="3"/>
</dbReference>
<dbReference type="FunFam" id="3.40.50.12780:FF:000012">
    <property type="entry name" value="Non-ribosomal peptide synthetase"/>
    <property type="match status" value="1"/>
</dbReference>
<feature type="domain" description="Carrier" evidence="9">
    <location>
        <begin position="569"/>
        <end position="644"/>
    </location>
</feature>
<keyword evidence="4" id="KW-0597">Phosphoprotein</keyword>
<feature type="domain" description="Carrier" evidence="9">
    <location>
        <begin position="2669"/>
        <end position="2744"/>
    </location>
</feature>
<dbReference type="CDD" id="cd05930">
    <property type="entry name" value="A_NRPS"/>
    <property type="match status" value="1"/>
</dbReference>
<dbReference type="PROSITE" id="PS00012">
    <property type="entry name" value="PHOSPHOPANTETHEINE"/>
    <property type="match status" value="2"/>
</dbReference>
<dbReference type="PROSITE" id="PS50075">
    <property type="entry name" value="CARRIER"/>
    <property type="match status" value="3"/>
</dbReference>
<dbReference type="InterPro" id="IPR001242">
    <property type="entry name" value="Condensation_dom"/>
</dbReference>
<dbReference type="Pfam" id="PF00550">
    <property type="entry name" value="PP-binding"/>
    <property type="match status" value="3"/>
</dbReference>
<dbReference type="Gene3D" id="2.30.38.10">
    <property type="entry name" value="Luciferase, Domain 3"/>
    <property type="match status" value="3"/>
</dbReference>
<sequence length="3163" mass="353334">MSDSIDHSELLLFDHHKGGEWNETTTDYPKDAAIHELFAQRLAQFGSFTAVVDAQNKSYSYDALHERAAQFAHKLVDRGIAREQLVGVLLDRSFDWIASLLAVLMAGGAYVPIDPELPEARIRTILLESGAKLLLTSSGNTGQLADYTGEIMLTDDISFDINGSFDQILETGDGITRTMSAYEDRTQVIDRSDAEGANKGSALAYVMYTSGSTGRPKGVMIEHRSIIRLVVNTNYVTFRPGIDRLLQTGSPGFDASTFEIWGALLNGACLVLANKHHLLDTANLASVLSRHRITMMWLTAPLFHQLVLDDPSLFQALDDLIVGGDIVQPLKALAVLHACPNLRLVNGYGPTENTTFSTYYPVDRSQLPEASIPIGWPISNATAYIVDDSGQELPIGAVGELWVGGDGVARGYLGEQELTAQKFISSPFRAGERLYKTGDLARRDRNGAIEFLGRADHQVKIRGFRIELAEVEHHLLRLSGVREAVVLTQGRETDQELSAYYVAEPGVTTAALADQLRAELPDYMVPAQFIRLERMPLTSNGKIDRSALLLAAPDTEPSTTPYQHKESGEKLTQLEDALLTLWRQVLRKEEIDSKSNFFLCGGHSILAMALVAQIRRTFGVPFSIKTLFDYPSVNEAAIVLALQLAQTEGPAEQQLAPATVKDRYLLSSAQMRMFVEQQLVPESTAYNIPMCWRIDGPVDVARLQQSLQKLIERHDSLRTSFTVIEGIPTQRVQESAQAILNLMPVDPQDWDGSSEQYRRDFVRPFDLTQAPLLHAAVLVHEAECLLLLDVHHIVSDGKSMSVLLDEWSRLYAGEQLVPVAGSYVDYAEWEQQYLDSTPGEKEAAYWHQIYAEPIVPLRLPYDKNVSPSQPRGMGRYEFHLSTDISSQLKMWSDSQRSTLFATLFGLYQLLWHRRTGQSDMVIGTAAASRHHAEIQQQVGMFVSTLAIRGQFEDGMTLTEWIGRTNRTLLEAYEHQLYPYERLVRHIRQEEETAPEQLFDTVFVWQNAGPMTLALSGQSVTRLPAPDQDPKFDLLLEGEEKDGQLIFRFDYAADRFSQETITLLADDLKALAAWTAESYSDTAVDSCRLPSLVRRQQRVQGFNDTAVDYPNTASIPSLFAEQVQLFTQQTAVVHGSLSLTYGELESRARLLAGVLHEQGVRSGMIVGIMLPRSLDYIVSVLAVLMAGGAYMPLDPELPDERIRYMLEDAGAARMLTTSMYAARVSTLPIGIVRTEESCEQETASDSMRAAMVETDANALAYVMYTSGSTGMPKGVMIEHRGVVRLVRGANYIDFHPGQDKILQAGAIGFDASTFEIWGALLNGGTLVLADKYDLLAADSMQQLIATHGITIMLLTSPLFHQLAAERAELFAPLRALLVGGDVVLPQVAKAVRERCQRTRLINVYGPTENATFSTCFTIDEDYEDSIPIGYPVSNSTAYIVGNAGQLLDVGEVGELWVGGDGVAQGYRNKPALTADKFIVSPFRDQERVYKTGDMARWRSDGAIEFLGRQDRQVKIRGYRIEIAEIEHWMMRHEAIREAVVRVKQLGMSMELLLYYTADRNVHSSEMTIHAGAGLPVHMVPHACMQLDRMPLSMNGKIDINALPDIEVNDSRADDLKAACTEMELRLLELWQETLGTEPIGIDDNFFKLGGHSLIAMRLIAAMNQALGMKLPVRILFEQPTVRRLVATVEDIAGEALPLMEAGDSTPVVAIDTRPALHAPNFNNATYPIAYSQRNLFLAHHQHQESPAYNMPMVWSWIASSNEPRPDRQRLESSLQEMIARHEAFRTSFHIEEEQPVQRIHSAAELTLQEETIDREADLEAAVRTFIRPFDLAQAPLLRAKLIRMSSGAPDKLLLDMHHIIADGVSVDLFMNQLMVIYDGGQALDRPIVQLREAALWQHEQVKSDSFKQQEAYWLSQYEIEVPVIELPLDFPRPSLRNGDGGRVTVSLDRHAADKLNRLAEDHSSTLFMLLFAVYNVWLSKYTSQSDLVVGTPAAGRRNPAFQDTIGMLVNTLAIRSYPLGEKPFNVFLEETRANIANALENQDYPFELLVSHAAASREPGRNPLFATMFVLASDATTGEKAQRFRRDRAGIHRAKFDLLVEAETTSDELAFHFEYDAGLFERRTVAAMSAHFMNLLHAATVDPSARLAQMEWISADETSALHAFNPPEQPYACGRTVLELLENSFSAHARRTAVVYGKDSLTYDELHKYANRVARALMRQDIGRGCIVAMVMDRSIEAIITAIGIMKSGTVYLPIDRILPKQRMERIVKEAGAAAVIIADDLLDGCVFEQGTLAITYEALLQEQNDSDVLVRREVGDLAYLIFTSGSTGHPKGVMIGERSFVNAVEWHRQFYRIGAEDRSTQYASLGFDASILEIFPYLIAGAALHVIPELLKLDIPELNAYYEAAGITVTFLPTQISESFMTQENRSLRLLLTAGDKLNSFVPQRYEVYNNYGPTENTVVASCHLVQDDESNIPIGRPVAGSRIYILSADHQLMPIGLAGELCIAGAGLSLGYWQLPEQTQRAFVQNPFSPGERMYRTGDRAKWRPDGTLEFLGRIDEQVKIRGNRVEPAEVQRVISEHPEVSSAIVFDHTDIGQNKVLCAGYAADREISQKEWMQYCEERLPEYMRPSLFLKFTAIPLTANGKIDRKQLRELASAVWSSKADRQAADQPRDWMESLIVDSFQAVLGARIGIHDRFFENGGDSIKAIRVVAQLSDRFEIRINDLFEYQSAAELRTHIRVKSKSKSVNPESKDVFPAAVSLSTLKKELRHYKARVLADLKNQRGEGVSFNEILLTGATGYFGIHLLHDLLRRTNSRIRLLVRAMNDKEAVAKAAECWSFYFDTPFSAYSNRVVVIAGDLELHRLGLEDAVYEKLAEEVDCIIHSAAKTQHYGFREQFERVNVTGTEHMLQLAAAGRSKAFYYMSTMSVAAAVDPNTRDLLFTDYTFPDDGISGNYYMDTKKQAELRVLEHRKKGHAAVVVRLGNLVFHSGTGRFQRNIGDNAFYGLMRAWMQLGRMPDSPAKMLDFSFIDYASASVAAIVSRGINDPVLHVTHPRSISYRQAAQYINQSVGDGQIRLEPVDKLLREAEAVNRNHMDTGQTNEISQAWEKVLLELSPDYASKRQELVHQSKKSHAILVELGVEWPAVSQVHIALMITYCRIVGWM</sequence>
<dbReference type="CDD" id="cd12117">
    <property type="entry name" value="A_NRPS_Srf_like"/>
    <property type="match status" value="2"/>
</dbReference>
<keyword evidence="5" id="KW-0436">Ligase</keyword>
<name>A0A7W5B374_9BACL</name>
<dbReference type="FunFam" id="1.10.1200.10:FF:000005">
    <property type="entry name" value="Nonribosomal peptide synthetase 1"/>
    <property type="match status" value="1"/>
</dbReference>
<evidence type="ECO:0000256" key="6">
    <source>
        <dbReference type="ARBA" id="ARBA00022737"/>
    </source>
</evidence>
<gene>
    <name evidence="10" type="ORF">FHS18_005514</name>
</gene>
<dbReference type="SUPFAM" id="SSF52777">
    <property type="entry name" value="CoA-dependent acyltransferases"/>
    <property type="match status" value="4"/>
</dbReference>
<keyword evidence="6" id="KW-0677">Repeat</keyword>
<dbReference type="FunFam" id="3.30.300.30:FF:000010">
    <property type="entry name" value="Enterobactin synthetase component F"/>
    <property type="match status" value="1"/>
</dbReference>
<dbReference type="Pfam" id="PF13193">
    <property type="entry name" value="AMP-binding_C"/>
    <property type="match status" value="2"/>
</dbReference>
<dbReference type="RefSeq" id="WP_183603481.1">
    <property type="nucleotide sequence ID" value="NZ_JACHXK010000018.1"/>
</dbReference>
<dbReference type="InterPro" id="IPR000873">
    <property type="entry name" value="AMP-dep_synth/lig_dom"/>
</dbReference>
<dbReference type="PROSITE" id="PS00455">
    <property type="entry name" value="AMP_BINDING"/>
    <property type="match status" value="3"/>
</dbReference>
<comment type="similarity">
    <text evidence="2">Belongs to the ATP-dependent AMP-binding enzyme family.</text>
</comment>
<accession>A0A7W5B374</accession>
<evidence type="ECO:0000259" key="9">
    <source>
        <dbReference type="PROSITE" id="PS50075"/>
    </source>
</evidence>
<dbReference type="Gene3D" id="3.30.559.30">
    <property type="entry name" value="Nonribosomal peptide synthetase, condensation domain"/>
    <property type="match status" value="2"/>
</dbReference>
<dbReference type="InterPro" id="IPR023213">
    <property type="entry name" value="CAT-like_dom_sf"/>
</dbReference>
<dbReference type="SUPFAM" id="SSF47336">
    <property type="entry name" value="ACP-like"/>
    <property type="match status" value="3"/>
</dbReference>
<dbReference type="InterPro" id="IPR025110">
    <property type="entry name" value="AMP-bd_C"/>
</dbReference>
<dbReference type="InterPro" id="IPR045851">
    <property type="entry name" value="AMP-bd_C_sf"/>
</dbReference>
<dbReference type="GO" id="GO:0005737">
    <property type="term" value="C:cytoplasm"/>
    <property type="evidence" value="ECO:0007669"/>
    <property type="project" value="TreeGrafter"/>
</dbReference>
<dbReference type="InterPro" id="IPR013120">
    <property type="entry name" value="FAR_NAD-bd"/>
</dbReference>
<feature type="domain" description="Carrier" evidence="9">
    <location>
        <begin position="1616"/>
        <end position="1691"/>
    </location>
</feature>
<evidence type="ECO:0000256" key="8">
    <source>
        <dbReference type="ARBA" id="ARBA00023268"/>
    </source>
</evidence>
<dbReference type="GO" id="GO:0017000">
    <property type="term" value="P:antibiotic biosynthetic process"/>
    <property type="evidence" value="ECO:0007669"/>
    <property type="project" value="UniProtKB-KW"/>
</dbReference>
<dbReference type="InterPro" id="IPR036736">
    <property type="entry name" value="ACP-like_sf"/>
</dbReference>
<dbReference type="GO" id="GO:0044550">
    <property type="term" value="P:secondary metabolite biosynthetic process"/>
    <property type="evidence" value="ECO:0007669"/>
    <property type="project" value="UniProtKB-ARBA"/>
</dbReference>
<dbReference type="InterPro" id="IPR006162">
    <property type="entry name" value="Ppantetheine_attach_site"/>
</dbReference>
<dbReference type="GO" id="GO:0043041">
    <property type="term" value="P:amino acid activation for nonribosomal peptide biosynthetic process"/>
    <property type="evidence" value="ECO:0007669"/>
    <property type="project" value="TreeGrafter"/>
</dbReference>
<dbReference type="InterPro" id="IPR020845">
    <property type="entry name" value="AMP-binding_CS"/>
</dbReference>
<dbReference type="GO" id="GO:0008610">
    <property type="term" value="P:lipid biosynthetic process"/>
    <property type="evidence" value="ECO:0007669"/>
    <property type="project" value="UniProtKB-ARBA"/>
</dbReference>
<comment type="caution">
    <text evidence="10">The sequence shown here is derived from an EMBL/GenBank/DDBJ whole genome shotgun (WGS) entry which is preliminary data.</text>
</comment>
<keyword evidence="8" id="KW-0511">Multifunctional enzyme</keyword>
<reference evidence="10 11" key="1">
    <citation type="submission" date="2020-08" db="EMBL/GenBank/DDBJ databases">
        <title>Genomic Encyclopedia of Type Strains, Phase III (KMG-III): the genomes of soil and plant-associated and newly described type strains.</title>
        <authorList>
            <person name="Whitman W."/>
        </authorList>
    </citation>
    <scope>NUCLEOTIDE SEQUENCE [LARGE SCALE GENOMIC DNA]</scope>
    <source>
        <strain evidence="10 11">CECT 5862</strain>
    </source>
</reference>
<proteinExistence type="inferred from homology"/>
<dbReference type="Pfam" id="PF07993">
    <property type="entry name" value="NAD_binding_4"/>
    <property type="match status" value="1"/>
</dbReference>
<dbReference type="EMBL" id="JACHXK010000018">
    <property type="protein sequence ID" value="MBB3113402.1"/>
    <property type="molecule type" value="Genomic_DNA"/>
</dbReference>
<evidence type="ECO:0000256" key="4">
    <source>
        <dbReference type="ARBA" id="ARBA00022553"/>
    </source>
</evidence>
<dbReference type="Proteomes" id="UP000570361">
    <property type="component" value="Unassembled WGS sequence"/>
</dbReference>
<dbReference type="PANTHER" id="PTHR45527">
    <property type="entry name" value="NONRIBOSOMAL PEPTIDE SYNTHETASE"/>
    <property type="match status" value="1"/>
</dbReference>
<dbReference type="FunFam" id="3.40.50.980:FF:000001">
    <property type="entry name" value="Non-ribosomal peptide synthetase"/>
    <property type="match status" value="3"/>
</dbReference>
<dbReference type="InterPro" id="IPR009081">
    <property type="entry name" value="PP-bd_ACP"/>
</dbReference>
<dbReference type="InterPro" id="IPR036291">
    <property type="entry name" value="NAD(P)-bd_dom_sf"/>
</dbReference>
<dbReference type="InterPro" id="IPR020806">
    <property type="entry name" value="PKS_PP-bd"/>
</dbReference>
<dbReference type="GO" id="GO:0016874">
    <property type="term" value="F:ligase activity"/>
    <property type="evidence" value="ECO:0007669"/>
    <property type="project" value="UniProtKB-KW"/>
</dbReference>
<dbReference type="SMART" id="SM00823">
    <property type="entry name" value="PKS_PP"/>
    <property type="match status" value="3"/>
</dbReference>
<comment type="cofactor">
    <cofactor evidence="1">
        <name>pantetheine 4'-phosphate</name>
        <dbReference type="ChEBI" id="CHEBI:47942"/>
    </cofactor>
</comment>
<dbReference type="InterPro" id="IPR010071">
    <property type="entry name" value="AA_adenyl_dom"/>
</dbReference>
<keyword evidence="3" id="KW-0596">Phosphopantetheine</keyword>
<dbReference type="Gene3D" id="3.40.50.720">
    <property type="entry name" value="NAD(P)-binding Rossmann-like Domain"/>
    <property type="match status" value="1"/>
</dbReference>
<dbReference type="Pfam" id="PF00668">
    <property type="entry name" value="Condensation"/>
    <property type="match status" value="2"/>
</dbReference>
<evidence type="ECO:0000313" key="11">
    <source>
        <dbReference type="Proteomes" id="UP000570361"/>
    </source>
</evidence>
<evidence type="ECO:0000256" key="3">
    <source>
        <dbReference type="ARBA" id="ARBA00022450"/>
    </source>
</evidence>